<keyword evidence="2" id="KW-0812">Transmembrane</keyword>
<reference evidence="4" key="1">
    <citation type="submission" date="2016-12" db="EMBL/GenBank/DDBJ databases">
        <title>An insight into the sialome and mialome of the sand fly, Nyssomyia neivai.</title>
        <authorList>
            <person name="Sebastian V."/>
            <person name="Goulart T.M."/>
            <person name="Oliveira W."/>
            <person name="Calvo E."/>
            <person name="Oliveira L.F."/>
            <person name="Pinto M.C."/>
            <person name="Rosselino A.M."/>
            <person name="Ribeiro J.M."/>
        </authorList>
    </citation>
    <scope>NUCLEOTIDE SEQUENCE</scope>
</reference>
<accession>A0A1L8DKB9</accession>
<feature type="transmembrane region" description="Helical" evidence="2">
    <location>
        <begin position="35"/>
        <end position="59"/>
    </location>
</feature>
<feature type="region of interest" description="Disordered" evidence="1">
    <location>
        <begin position="1400"/>
        <end position="1424"/>
    </location>
</feature>
<name>A0A1L8DKB9_9DIPT</name>
<evidence type="ECO:0000313" key="4">
    <source>
        <dbReference type="EMBL" id="JAV06790.1"/>
    </source>
</evidence>
<feature type="compositionally biased region" description="Low complexity" evidence="1">
    <location>
        <begin position="1326"/>
        <end position="1341"/>
    </location>
</feature>
<dbReference type="EMBL" id="GFDF01007294">
    <property type="protein sequence ID" value="JAV06790.1"/>
    <property type="molecule type" value="Transcribed_RNA"/>
</dbReference>
<feature type="region of interest" description="Disordered" evidence="1">
    <location>
        <begin position="892"/>
        <end position="913"/>
    </location>
</feature>
<feature type="compositionally biased region" description="Basic and acidic residues" evidence="1">
    <location>
        <begin position="839"/>
        <end position="857"/>
    </location>
</feature>
<feature type="compositionally biased region" description="Basic and acidic residues" evidence="1">
    <location>
        <begin position="892"/>
        <end position="901"/>
    </location>
</feature>
<feature type="signal peptide" evidence="3">
    <location>
        <begin position="1"/>
        <end position="20"/>
    </location>
</feature>
<evidence type="ECO:0000256" key="1">
    <source>
        <dbReference type="SAM" id="MobiDB-lite"/>
    </source>
</evidence>
<protein>
    <submittedName>
        <fullName evidence="4">Uncharacterized protein</fullName>
    </submittedName>
</protein>
<evidence type="ECO:0000256" key="2">
    <source>
        <dbReference type="SAM" id="Phobius"/>
    </source>
</evidence>
<keyword evidence="3" id="KW-0732">Signal</keyword>
<organism evidence="4">
    <name type="scientific">Nyssomyia neivai</name>
    <dbReference type="NCBI Taxonomy" id="330878"/>
    <lineage>
        <taxon>Eukaryota</taxon>
        <taxon>Metazoa</taxon>
        <taxon>Ecdysozoa</taxon>
        <taxon>Arthropoda</taxon>
        <taxon>Hexapoda</taxon>
        <taxon>Insecta</taxon>
        <taxon>Pterygota</taxon>
        <taxon>Neoptera</taxon>
        <taxon>Endopterygota</taxon>
        <taxon>Diptera</taxon>
        <taxon>Nematocera</taxon>
        <taxon>Psychodoidea</taxon>
        <taxon>Psychodidae</taxon>
        <taxon>Nyssomyia</taxon>
    </lineage>
</organism>
<feature type="region of interest" description="Disordered" evidence="1">
    <location>
        <begin position="1305"/>
        <end position="1341"/>
    </location>
</feature>
<sequence length="1424" mass="158585">MIEWVRRSFLFCATFSICTAMPINGADPRPGNWSVGTTVLFAALSFMGIGTLLGACLCCRRRKRGFEEFKNETPGSSEAANRTEYPIFGALSSNHRGDLEETQTDNHANATDQVTSTCNENNDSNPPPLIVNVNEVQTSHMYSPQINHDFDNNNGPISPSDMENIENNNAGDYIANQNEIGVVDEPSINSINRIFISSATSYEDAIIHESCVVLDIEEVSDVPKNQFESNSILPVISTKSQSFLENLDLRTEFRVAKSLPVQDEDVSDSEGLSGNSEIEEALMALHDAIADEDTCDANDEDDVSEEATYEDALKILCVENVERNDECKRVFVDIDEIEIVAEELVDSVLLESEKIIFGMREDVTQEFVDVMEKSTDSLEESFFTNIQSNKLLQSTPSFANKIIHIDFPTHQRILFEGENSNIDINLNETYVKAEERTVVKPEDGTFLKPKDESFVKASDGTFVYETNCPTIVIEKEKDEVISVDLTTITPVNTPIENNSAYTVDSWYSQPSTSKGIHTGWFLHPQKLEVEPNLLNSNKISKQVTGDETFEIHSEDEDDDEENLNITFDALRRQLEKVLPHAQSALNPINYSDDEDNVQDNREVFSDFDVTPSSNVQSAKEIIINYQRRPLSPIAEESEDETTFKTFIMNEAKYQDSTSTGCIETGEAIMGVSKTLMASNDTLFNFEDTLGDRDDQFSPQVEKISILSGIVSPIEVQEKKLINLDLNLTHTLEVNDLCSPEGAKTFSEDHISSDLDLDATCTTNTIEGETCISIAGIPGTTLIENDEKISEISEPDWNCDLTSTDNAGKEGLDVDRNSLLDVDEIAVEEMNSGLDVFTNGDRKSETESDSETIKDNENSSKLLQVMRDDETGDVKRANHQHSEILQAKETDGKSIARYEGNRKSPPPMSGRGKVTANHETLETDVLIKDLSMNKYWNETAPIIYGKHPIANYNIYEIADYDGLGEESGVILSEGQCLSGEEDPWSSLAMGQNSLSDIRYTVPACEMMSTSFNVDEWDSDGNVIDDEDDSNSSEEFMYLKGLNAAETEEMYEKEVEKESTSLSGPGESQIWAKHQDKIPVHKSLDNSDSPPLNSADYLSDIEGEFIPSCWDSMALPVRSAMKSPDKSSSGKNQRNVIFKVQMYHSVYEYPREVVPLSPAYSTPKVWNHHRDVLQSSKFNTEAINLDGFMVSSSTRPFHNSQFQAQCNTWPSDSDFSWSQLQDGEDEDVKYTNYSSMPIEWPKSLNDLSRQEENLRGSGNVNGRKEDGEAGYVKLCESTSLGDLCHQKPLLRLPLTTVNVSTVNDEEEKTGEILATKSEGDNFNLPTPSCMGSMDSLSSSSGSDRQLSFTTFGKNIQSESFEDSLNSSRDGSGDGSNVPDSGIIMSREDLIYEVERRIQKVNHDRSTRISDSTDEDSGIESASRIIK</sequence>
<feature type="region of interest" description="Disordered" evidence="1">
    <location>
        <begin position="834"/>
        <end position="859"/>
    </location>
</feature>
<feature type="region of interest" description="Disordered" evidence="1">
    <location>
        <begin position="1356"/>
        <end position="1381"/>
    </location>
</feature>
<feature type="chain" id="PRO_5013041300" evidence="3">
    <location>
        <begin position="21"/>
        <end position="1424"/>
    </location>
</feature>
<keyword evidence="2" id="KW-1133">Transmembrane helix</keyword>
<keyword evidence="2" id="KW-0472">Membrane</keyword>
<proteinExistence type="predicted"/>
<evidence type="ECO:0000256" key="3">
    <source>
        <dbReference type="SAM" id="SignalP"/>
    </source>
</evidence>